<sequence length="201" mass="23197">MHRGSSTQFNIQAMGSIQLCKMLKDRDVLSKPIITEIYNRALFLLQTEDARYNRLQFDARGLATILYQFAKLNYVIGHEFIYAWTNKAINLMDEFNSQGLTNSLWALGRLEIHPSDQFIQAWIHHATKSIEDFNPQDLSNSIYGIFTLNVLCNSKIKVPQQFISAVNQNIELFDENIELFDENIEDIVQILKGIIILVNKV</sequence>
<organism evidence="1 2">
    <name type="scientific">Orientia tsutsugamushi</name>
    <name type="common">Rickettsia tsutsugamushi</name>
    <dbReference type="NCBI Taxonomy" id="784"/>
    <lineage>
        <taxon>Bacteria</taxon>
        <taxon>Pseudomonadati</taxon>
        <taxon>Pseudomonadota</taxon>
        <taxon>Alphaproteobacteria</taxon>
        <taxon>Rickettsiales</taxon>
        <taxon>Rickettsiaceae</taxon>
        <taxon>Rickettsieae</taxon>
        <taxon>Orientia</taxon>
    </lineage>
</organism>
<evidence type="ECO:0000313" key="1">
    <source>
        <dbReference type="EMBL" id="SPR09576.1"/>
    </source>
</evidence>
<protein>
    <submittedName>
        <fullName evidence="1">RNA-binding protein</fullName>
    </submittedName>
</protein>
<dbReference type="RefSeq" id="WP_231967056.1">
    <property type="nucleotide sequence ID" value="NZ_LS398552.1"/>
</dbReference>
<dbReference type="Proteomes" id="UP000244943">
    <property type="component" value="Chromosome I"/>
</dbReference>
<gene>
    <name evidence="1" type="ORF">UT76HP_01570</name>
</gene>
<reference evidence="2" key="1">
    <citation type="submission" date="2018-03" db="EMBL/GenBank/DDBJ databases">
        <authorList>
            <person name="Batty M. E."/>
            <person name="Batty M E."/>
        </authorList>
    </citation>
    <scope>NUCLEOTIDE SEQUENCE [LARGE SCALE GENOMIC DNA]</scope>
</reference>
<dbReference type="EMBL" id="LS398552">
    <property type="protein sequence ID" value="SPR09576.1"/>
    <property type="molecule type" value="Genomic_DNA"/>
</dbReference>
<dbReference type="GeneID" id="89460407"/>
<accession>A0A2U3R8N5</accession>
<dbReference type="STRING" id="357244.OTBS_1340"/>
<name>A0A2U3R8N5_ORITS</name>
<evidence type="ECO:0000313" key="2">
    <source>
        <dbReference type="Proteomes" id="UP000244943"/>
    </source>
</evidence>
<dbReference type="AlphaFoldDB" id="A0A2U3R8N5"/>
<proteinExistence type="predicted"/>